<organism evidence="3 4">
    <name type="scientific">Vreelandella sulfidaeris</name>
    <dbReference type="NCBI Taxonomy" id="115553"/>
    <lineage>
        <taxon>Bacteria</taxon>
        <taxon>Pseudomonadati</taxon>
        <taxon>Pseudomonadota</taxon>
        <taxon>Gammaproteobacteria</taxon>
        <taxon>Oceanospirillales</taxon>
        <taxon>Halomonadaceae</taxon>
        <taxon>Vreelandella</taxon>
    </lineage>
</organism>
<dbReference type="EMBL" id="AP019514">
    <property type="protein sequence ID" value="BBI60324.1"/>
    <property type="molecule type" value="Genomic_DNA"/>
</dbReference>
<dbReference type="Gene3D" id="1.10.1040.10">
    <property type="entry name" value="N-(1-d-carboxylethyl)-l-norvaline Dehydrogenase, domain 2"/>
    <property type="match status" value="1"/>
</dbReference>
<dbReference type="AlphaFoldDB" id="A0A455UAH5"/>
<dbReference type="PANTHER" id="PTHR43362:SF1">
    <property type="entry name" value="MANNITOL DEHYDROGENASE 2-RELATED"/>
    <property type="match status" value="1"/>
</dbReference>
<dbReference type="InterPro" id="IPR050988">
    <property type="entry name" value="Mannitol_DH/Oxidoreductase"/>
</dbReference>
<dbReference type="Pfam" id="PF08125">
    <property type="entry name" value="Mannitol_dh_C"/>
    <property type="match status" value="1"/>
</dbReference>
<proteinExistence type="predicted"/>
<dbReference type="InterPro" id="IPR008927">
    <property type="entry name" value="6-PGluconate_DH-like_C_sf"/>
</dbReference>
<evidence type="ECO:0000259" key="2">
    <source>
        <dbReference type="Pfam" id="PF08125"/>
    </source>
</evidence>
<gene>
    <name evidence="3" type="ORF">HSBAA_16300</name>
</gene>
<dbReference type="SUPFAM" id="SSF48179">
    <property type="entry name" value="6-phosphogluconate dehydrogenase C-terminal domain-like"/>
    <property type="match status" value="1"/>
</dbReference>
<protein>
    <recommendedName>
        <fullName evidence="2">Mannitol dehydrogenase C-terminal domain-containing protein</fullName>
    </recommendedName>
</protein>
<feature type="domain" description="Mannitol dehydrogenase C-terminal" evidence="2">
    <location>
        <begin position="22"/>
        <end position="156"/>
    </location>
</feature>
<evidence type="ECO:0000256" key="1">
    <source>
        <dbReference type="ARBA" id="ARBA00023002"/>
    </source>
</evidence>
<dbReference type="KEGG" id="hsr:HSBAA_16300"/>
<evidence type="ECO:0000313" key="4">
    <source>
        <dbReference type="Proteomes" id="UP000320231"/>
    </source>
</evidence>
<dbReference type="GO" id="GO:0016616">
    <property type="term" value="F:oxidoreductase activity, acting on the CH-OH group of donors, NAD or NADP as acceptor"/>
    <property type="evidence" value="ECO:0007669"/>
    <property type="project" value="TreeGrafter"/>
</dbReference>
<evidence type="ECO:0000313" key="3">
    <source>
        <dbReference type="EMBL" id="BBI60324.1"/>
    </source>
</evidence>
<keyword evidence="1" id="KW-0560">Oxidoreductase</keyword>
<dbReference type="Proteomes" id="UP000320231">
    <property type="component" value="Chromosome"/>
</dbReference>
<reference evidence="3 4" key="1">
    <citation type="journal article" date="2019" name="Microbiol. Resour. Announc.">
        <title>Complete Genome Sequence of Halomonas sulfidaeris Strain Esulfide1 Isolated from a Metal Sulfide Rock at a Depth of 2,200 Meters, Obtained Using Nanopore Sequencing.</title>
        <authorList>
            <person name="Saito M."/>
            <person name="Nishigata A."/>
            <person name="Galipon J."/>
            <person name="Arakawa K."/>
        </authorList>
    </citation>
    <scope>NUCLEOTIDE SEQUENCE [LARGE SCALE GENOMIC DNA]</scope>
    <source>
        <strain evidence="3 4">ATCC BAA-803</strain>
    </source>
</reference>
<name>A0A455UAH5_9GAMM</name>
<accession>A0A455UAH5</accession>
<dbReference type="InterPro" id="IPR013118">
    <property type="entry name" value="Mannitol_DH_C"/>
</dbReference>
<sequence length="175" mass="19258">MKCARIRCSSIFAGLYARRGHAHLGASAGVDLEVYRLTLIERFANPQIKDTLARLCAESSDRIPKWLVPVIRQQLAHGGEIERSAAVVASWARYAEGVDEQGEPIEIVDRLKAPLMAIAAENRQRPTAFIENRELFGDLADNTRFVEAYLSALNSLHERGARATLEGLASSKGTV</sequence>
<dbReference type="PANTHER" id="PTHR43362">
    <property type="entry name" value="MANNITOL DEHYDROGENASE DSF1-RELATED"/>
    <property type="match status" value="1"/>
</dbReference>
<dbReference type="InterPro" id="IPR013328">
    <property type="entry name" value="6PGD_dom2"/>
</dbReference>